<dbReference type="GO" id="GO:0002098">
    <property type="term" value="P:tRNA wobble uridine modification"/>
    <property type="evidence" value="ECO:0007669"/>
    <property type="project" value="TreeGrafter"/>
</dbReference>
<name>A0A3N1PPH0_9GAMM</name>
<dbReference type="HAMAP" id="MF_01102">
    <property type="entry name" value="MnmC"/>
    <property type="match status" value="1"/>
</dbReference>
<dbReference type="NCBIfam" id="NF033855">
    <property type="entry name" value="tRNA_MNMC2"/>
    <property type="match status" value="1"/>
</dbReference>
<gene>
    <name evidence="10" type="primary">mnmC</name>
    <name evidence="13" type="ORF">EDC28_102263</name>
</gene>
<dbReference type="InterPro" id="IPR006076">
    <property type="entry name" value="FAD-dep_OxRdtase"/>
</dbReference>
<dbReference type="Pfam" id="PF01266">
    <property type="entry name" value="DAO"/>
    <property type="match status" value="1"/>
</dbReference>
<dbReference type="Pfam" id="PF05430">
    <property type="entry name" value="Methyltransf_30"/>
    <property type="match status" value="1"/>
</dbReference>
<keyword evidence="6 10" id="KW-0819">tRNA processing</keyword>
<dbReference type="InterPro" id="IPR047785">
    <property type="entry name" value="tRNA_MNMC2"/>
</dbReference>
<keyword evidence="1 10" id="KW-0963">Cytoplasm</keyword>
<feature type="domain" description="FAD dependent oxidoreductase" evidence="11">
    <location>
        <begin position="253"/>
        <end position="595"/>
    </location>
</feature>
<dbReference type="SUPFAM" id="SSF54373">
    <property type="entry name" value="FAD-linked reductases, C-terminal domain"/>
    <property type="match status" value="1"/>
</dbReference>
<keyword evidence="2 10" id="KW-0489">Methyltransferase</keyword>
<evidence type="ECO:0000259" key="12">
    <source>
        <dbReference type="Pfam" id="PF05430"/>
    </source>
</evidence>
<comment type="similarity">
    <text evidence="10">In the N-terminal section; belongs to the methyltransferase superfamily. tRNA (mnm(5)s(2)U34)-methyltransferase family.</text>
</comment>
<dbReference type="STRING" id="584787.GCA_001247655_03193"/>
<sequence length="629" mass="67455">MRQAAIHFNEQGTPVAQDFDDVYFSNASGLEESRFVFLRNNGLPQRFSDHQGAFVIAETGFGTGLNFLAAWQAFNEHAGPKARLHFISTEKFPLSRSDLTAALNAWPELAALSGQLIEQYPDAVEGCHRLLFGKVTLDLWLGDIKDLLPSWQRPQGGLVDAWFLDGFAPAKNPEMWQQSLFDAMAKLAKPGGTFATFTAAGFVRRGLSAAGFAANKVPGFGSKREMLAGCLAAPSTEPAATIYQRRPAKKLGKVAIIGAGIAGAACAWQLKRRGIEATLFCKDNRAAVGASGNPQGALYPLLNIDQDAVSQLFASAFGYSRRIAIKSGIPQGLDGLLQLALDDKLKARYPRLAEGYPALCRYVNEEEASTLAGVSLPYPGLYFEKAGWLKPPALVDWLLAGSKVQFDVEVTGFSQSAEGWQLLAGDTVLGTFDNLILAAGPGNIALADKLPLTAVRGQISQVKAEGSLASLNTVLCHNGYMTPPEAGALCIGASFVRQDLDIAVRDEEHQENLAKMQQSFPGADWLPEEVVGGNAGTRVVLRDHLPVVGALPDPAGFEGKSECEMAATEYEGVWLLGGLGARGVTSGLLCADVLVSQMLAEPLPLPKPVLDAIMPNRFWVRRLKKGLAF</sequence>
<comment type="catalytic activity">
    <reaction evidence="10">
        <text>5-aminomethyl-2-thiouridine(34) in tRNA + S-adenosyl-L-methionine = 5-methylaminomethyl-2-thiouridine(34) in tRNA + S-adenosyl-L-homocysteine + H(+)</text>
        <dbReference type="Rhea" id="RHEA:19569"/>
        <dbReference type="Rhea" id="RHEA-COMP:10195"/>
        <dbReference type="Rhea" id="RHEA-COMP:10197"/>
        <dbReference type="ChEBI" id="CHEBI:15378"/>
        <dbReference type="ChEBI" id="CHEBI:57856"/>
        <dbReference type="ChEBI" id="CHEBI:59789"/>
        <dbReference type="ChEBI" id="CHEBI:74454"/>
        <dbReference type="ChEBI" id="CHEBI:74455"/>
        <dbReference type="EC" id="2.1.1.61"/>
    </reaction>
</comment>
<evidence type="ECO:0000256" key="5">
    <source>
        <dbReference type="ARBA" id="ARBA00022691"/>
    </source>
</evidence>
<organism evidence="13 14">
    <name type="scientific">Gallaecimonas pentaromativorans</name>
    <dbReference type="NCBI Taxonomy" id="584787"/>
    <lineage>
        <taxon>Bacteria</taxon>
        <taxon>Pseudomonadati</taxon>
        <taxon>Pseudomonadota</taxon>
        <taxon>Gammaproteobacteria</taxon>
        <taxon>Enterobacterales</taxon>
        <taxon>Gallaecimonadaceae</taxon>
        <taxon>Gallaecimonas</taxon>
    </lineage>
</organism>
<dbReference type="Gene3D" id="3.40.50.150">
    <property type="entry name" value="Vaccinia Virus protein VP39"/>
    <property type="match status" value="1"/>
</dbReference>
<keyword evidence="7 10" id="KW-0274">FAD</keyword>
<dbReference type="GO" id="GO:0032259">
    <property type="term" value="P:methylation"/>
    <property type="evidence" value="ECO:0007669"/>
    <property type="project" value="UniProtKB-KW"/>
</dbReference>
<dbReference type="SUPFAM" id="SSF53335">
    <property type="entry name" value="S-adenosyl-L-methionine-dependent methyltransferases"/>
    <property type="match status" value="1"/>
</dbReference>
<keyword evidence="8 10" id="KW-0560">Oxidoreductase</keyword>
<evidence type="ECO:0000256" key="9">
    <source>
        <dbReference type="ARBA" id="ARBA00023268"/>
    </source>
</evidence>
<keyword evidence="9 10" id="KW-0511">Multifunctional enzyme</keyword>
<comment type="caution">
    <text evidence="13">The sequence shown here is derived from an EMBL/GenBank/DDBJ whole genome shotgun (WGS) entry which is preliminary data.</text>
</comment>
<evidence type="ECO:0000256" key="3">
    <source>
        <dbReference type="ARBA" id="ARBA00022630"/>
    </source>
</evidence>
<dbReference type="EMBL" id="RJUL01000002">
    <property type="protein sequence ID" value="ROQ29888.1"/>
    <property type="molecule type" value="Genomic_DNA"/>
</dbReference>
<dbReference type="InterPro" id="IPR029063">
    <property type="entry name" value="SAM-dependent_MTases_sf"/>
</dbReference>
<evidence type="ECO:0000256" key="10">
    <source>
        <dbReference type="HAMAP-Rule" id="MF_01102"/>
    </source>
</evidence>
<protein>
    <recommendedName>
        <fullName evidence="10">tRNA 5-methylaminomethyl-2-thiouridine biosynthesis bifunctional protein MnmC</fullName>
        <shortName evidence="10">tRNA mnm(5)s(2)U biosynthesis bifunctional protein</shortName>
    </recommendedName>
    <domain>
        <recommendedName>
            <fullName evidence="10">tRNA (mnm(5)s(2)U34)-methyltransferase</fullName>
            <ecNumber evidence="10">2.1.1.61</ecNumber>
        </recommendedName>
    </domain>
    <domain>
        <recommendedName>
            <fullName evidence="10">FAD-dependent cmnm(5)s(2)U34 oxidoreductase</fullName>
            <ecNumber evidence="10">1.5.-.-</ecNumber>
        </recommendedName>
    </domain>
</protein>
<keyword evidence="3 10" id="KW-0285">Flavoprotein</keyword>
<feature type="domain" description="MnmC-like methyltransferase" evidence="12">
    <location>
        <begin position="107"/>
        <end position="230"/>
    </location>
</feature>
<evidence type="ECO:0000256" key="2">
    <source>
        <dbReference type="ARBA" id="ARBA00022603"/>
    </source>
</evidence>
<dbReference type="InterPro" id="IPR036188">
    <property type="entry name" value="FAD/NAD-bd_sf"/>
</dbReference>
<dbReference type="PANTHER" id="PTHR13847:SF283">
    <property type="entry name" value="TRNA 5-METHYLAMINOMETHYL-2-THIOURIDINE BIOSYNTHESIS BIFUNCTIONAL PROTEIN MNMC"/>
    <property type="match status" value="1"/>
</dbReference>
<keyword evidence="5 10" id="KW-0949">S-adenosyl-L-methionine</keyword>
<feature type="region of interest" description="FAD-dependent cmnm(5)s(2)U34 oxidoreductase" evidence="10">
    <location>
        <begin position="257"/>
        <end position="629"/>
    </location>
</feature>
<feature type="region of interest" description="tRNA (mnm(5)s(2)U34)-methyltransferase" evidence="10">
    <location>
        <begin position="1"/>
        <end position="232"/>
    </location>
</feature>
<comment type="subcellular location">
    <subcellularLocation>
        <location evidence="10">Cytoplasm</location>
    </subcellularLocation>
</comment>
<dbReference type="SUPFAM" id="SSF51905">
    <property type="entry name" value="FAD/NAD(P)-binding domain"/>
    <property type="match status" value="1"/>
</dbReference>
<dbReference type="InterPro" id="IPR023032">
    <property type="entry name" value="tRNA_MAMT_biosynth_bifunc_MnmC"/>
</dbReference>
<dbReference type="AlphaFoldDB" id="A0A3N1PPH0"/>
<evidence type="ECO:0000256" key="7">
    <source>
        <dbReference type="ARBA" id="ARBA00022827"/>
    </source>
</evidence>
<accession>A0A3N1PPH0</accession>
<dbReference type="GO" id="GO:0016645">
    <property type="term" value="F:oxidoreductase activity, acting on the CH-NH group of donors"/>
    <property type="evidence" value="ECO:0007669"/>
    <property type="project" value="InterPro"/>
</dbReference>
<dbReference type="Gene3D" id="3.30.9.10">
    <property type="entry name" value="D-Amino Acid Oxidase, subunit A, domain 2"/>
    <property type="match status" value="1"/>
</dbReference>
<comment type="similarity">
    <text evidence="10">In the C-terminal section; belongs to the DAO family.</text>
</comment>
<dbReference type="GO" id="GO:0004808">
    <property type="term" value="F:tRNA (5-methylaminomethyl-2-thiouridylate)(34)-methyltransferase activity"/>
    <property type="evidence" value="ECO:0007669"/>
    <property type="project" value="UniProtKB-EC"/>
</dbReference>
<evidence type="ECO:0000256" key="8">
    <source>
        <dbReference type="ARBA" id="ARBA00023002"/>
    </source>
</evidence>
<comment type="function">
    <text evidence="10">Catalyzes the last two steps in the biosynthesis of 5-methylaminomethyl-2-thiouridine (mnm(5)s(2)U) at the wobble position (U34) in tRNA. Catalyzes the FAD-dependent demodification of cmnm(5)s(2)U34 to nm(5)s(2)U34, followed by the transfer of a methyl group from S-adenosyl-L-methionine to nm(5)s(2)U34, to form mnm(5)s(2)U34.</text>
</comment>
<dbReference type="NCBIfam" id="NF002481">
    <property type="entry name" value="PRK01747.1-2"/>
    <property type="match status" value="1"/>
</dbReference>
<evidence type="ECO:0000313" key="14">
    <source>
        <dbReference type="Proteomes" id="UP000268033"/>
    </source>
</evidence>
<evidence type="ECO:0000256" key="4">
    <source>
        <dbReference type="ARBA" id="ARBA00022679"/>
    </source>
</evidence>
<dbReference type="InterPro" id="IPR008471">
    <property type="entry name" value="MnmC-like_methylTransf"/>
</dbReference>
<evidence type="ECO:0000313" key="13">
    <source>
        <dbReference type="EMBL" id="ROQ29888.1"/>
    </source>
</evidence>
<keyword evidence="14" id="KW-1185">Reference proteome</keyword>
<proteinExistence type="inferred from homology"/>
<dbReference type="Proteomes" id="UP000268033">
    <property type="component" value="Unassembled WGS sequence"/>
</dbReference>
<dbReference type="GO" id="GO:0005737">
    <property type="term" value="C:cytoplasm"/>
    <property type="evidence" value="ECO:0007669"/>
    <property type="project" value="UniProtKB-SubCell"/>
</dbReference>
<dbReference type="InterPro" id="IPR017610">
    <property type="entry name" value="tRNA_S-uridine_synth_MnmC_C"/>
</dbReference>
<dbReference type="NCBIfam" id="TIGR03197">
    <property type="entry name" value="MnmC_Cterm"/>
    <property type="match status" value="1"/>
</dbReference>
<evidence type="ECO:0000259" key="11">
    <source>
        <dbReference type="Pfam" id="PF01266"/>
    </source>
</evidence>
<keyword evidence="4 10" id="KW-0808">Transferase</keyword>
<comment type="cofactor">
    <cofactor evidence="10">
        <name>FAD</name>
        <dbReference type="ChEBI" id="CHEBI:57692"/>
    </cofactor>
</comment>
<dbReference type="PANTHER" id="PTHR13847">
    <property type="entry name" value="SARCOSINE DEHYDROGENASE-RELATED"/>
    <property type="match status" value="1"/>
</dbReference>
<dbReference type="Gene3D" id="3.50.50.60">
    <property type="entry name" value="FAD/NAD(P)-binding domain"/>
    <property type="match status" value="1"/>
</dbReference>
<dbReference type="EC" id="2.1.1.61" evidence="10"/>
<dbReference type="GO" id="GO:0050660">
    <property type="term" value="F:flavin adenine dinucleotide binding"/>
    <property type="evidence" value="ECO:0007669"/>
    <property type="project" value="UniProtKB-UniRule"/>
</dbReference>
<evidence type="ECO:0000256" key="6">
    <source>
        <dbReference type="ARBA" id="ARBA00022694"/>
    </source>
</evidence>
<dbReference type="EC" id="1.5.-.-" evidence="10"/>
<evidence type="ECO:0000256" key="1">
    <source>
        <dbReference type="ARBA" id="ARBA00022490"/>
    </source>
</evidence>
<reference evidence="13 14" key="1">
    <citation type="submission" date="2018-11" db="EMBL/GenBank/DDBJ databases">
        <title>Genomic Encyclopedia of Type Strains, Phase IV (KMG-IV): sequencing the most valuable type-strain genomes for metagenomic binning, comparative biology and taxonomic classification.</title>
        <authorList>
            <person name="Goeker M."/>
        </authorList>
    </citation>
    <scope>NUCLEOTIDE SEQUENCE [LARGE SCALE GENOMIC DNA]</scope>
    <source>
        <strain evidence="13 14">DSM 21945</strain>
    </source>
</reference>
<dbReference type="RefSeq" id="WP_170164023.1">
    <property type="nucleotide sequence ID" value="NZ_RJUL01000002.1"/>
</dbReference>